<evidence type="ECO:0000313" key="3">
    <source>
        <dbReference type="Proteomes" id="UP000648075"/>
    </source>
</evidence>
<dbReference type="Gene3D" id="3.40.50.720">
    <property type="entry name" value="NAD(P)-binding Rossmann-like Domain"/>
    <property type="match status" value="1"/>
</dbReference>
<evidence type="ECO:0000313" key="2">
    <source>
        <dbReference type="EMBL" id="GGZ13157.1"/>
    </source>
</evidence>
<dbReference type="EMBL" id="BMZA01000015">
    <property type="protein sequence ID" value="GGZ13157.1"/>
    <property type="molecule type" value="Genomic_DNA"/>
</dbReference>
<evidence type="ECO:0000256" key="1">
    <source>
        <dbReference type="ARBA" id="ARBA00006484"/>
    </source>
</evidence>
<comment type="similarity">
    <text evidence="1">Belongs to the short-chain dehydrogenases/reductases (SDR) family.</text>
</comment>
<comment type="caution">
    <text evidence="2">The sequence shown here is derived from an EMBL/GenBank/DDBJ whole genome shotgun (WGS) entry which is preliminary data.</text>
</comment>
<dbReference type="AlphaFoldDB" id="A0A918UIN9"/>
<sequence>MSAGNTGCRRLEGRKAVVTGGGSGIGRASALRFASEGAEVFVTGRTQDNIAETAEMIRAAGGVAHFHVCDVTVEDDVAAMSVKARETLGTYEILFANAGNTDSMASLFDQTVEQWDHSWRGNVISAFLTLKHCGPVLRDAGKGSIILMSSAGSLRANAGTIAYGCAKAAVNMLAMGAANAFRGTQVRVNAIASGLVETKLTKSAFDYARNKGVEHKMGGITPLRRTGMLEEAAGVAAFLASDDSGFITGQVIAADGGLSSTHPFGKVDL</sequence>
<dbReference type="PRINTS" id="PR00081">
    <property type="entry name" value="GDHRDH"/>
</dbReference>
<dbReference type="SUPFAM" id="SSF51735">
    <property type="entry name" value="NAD(P)-binding Rossmann-fold domains"/>
    <property type="match status" value="1"/>
</dbReference>
<dbReference type="Pfam" id="PF13561">
    <property type="entry name" value="adh_short_C2"/>
    <property type="match status" value="1"/>
</dbReference>
<dbReference type="InterPro" id="IPR036291">
    <property type="entry name" value="NAD(P)-bd_dom_sf"/>
</dbReference>
<name>A0A918UIN9_9SPHN</name>
<dbReference type="PANTHER" id="PTHR43943:SF2">
    <property type="entry name" value="DEHYDROGENASE_REDUCTASE 4"/>
    <property type="match status" value="1"/>
</dbReference>
<dbReference type="CDD" id="cd05233">
    <property type="entry name" value="SDR_c"/>
    <property type="match status" value="1"/>
</dbReference>
<dbReference type="FunFam" id="3.40.50.720:FF:000084">
    <property type="entry name" value="Short-chain dehydrogenase reductase"/>
    <property type="match status" value="1"/>
</dbReference>
<protein>
    <submittedName>
        <fullName evidence="2">Oxidoreductase</fullName>
    </submittedName>
</protein>
<organism evidence="2 3">
    <name type="scientific">Novosphingobium colocasiae</name>
    <dbReference type="NCBI Taxonomy" id="1256513"/>
    <lineage>
        <taxon>Bacteria</taxon>
        <taxon>Pseudomonadati</taxon>
        <taxon>Pseudomonadota</taxon>
        <taxon>Alphaproteobacteria</taxon>
        <taxon>Sphingomonadales</taxon>
        <taxon>Sphingomonadaceae</taxon>
        <taxon>Novosphingobium</taxon>
    </lineage>
</organism>
<accession>A0A918UIN9</accession>
<dbReference type="PROSITE" id="PS00061">
    <property type="entry name" value="ADH_SHORT"/>
    <property type="match status" value="1"/>
</dbReference>
<reference evidence="2" key="1">
    <citation type="journal article" date="2014" name="Int. J. Syst. Evol. Microbiol.">
        <title>Complete genome sequence of Corynebacterium casei LMG S-19264T (=DSM 44701T), isolated from a smear-ripened cheese.</title>
        <authorList>
            <consortium name="US DOE Joint Genome Institute (JGI-PGF)"/>
            <person name="Walter F."/>
            <person name="Albersmeier A."/>
            <person name="Kalinowski J."/>
            <person name="Ruckert C."/>
        </authorList>
    </citation>
    <scope>NUCLEOTIDE SEQUENCE</scope>
    <source>
        <strain evidence="2">KCTC 32255</strain>
    </source>
</reference>
<keyword evidence="3" id="KW-1185">Reference proteome</keyword>
<dbReference type="RefSeq" id="WP_189622139.1">
    <property type="nucleotide sequence ID" value="NZ_BMZA01000015.1"/>
</dbReference>
<proteinExistence type="inferred from homology"/>
<dbReference type="Proteomes" id="UP000648075">
    <property type="component" value="Unassembled WGS sequence"/>
</dbReference>
<dbReference type="InterPro" id="IPR002347">
    <property type="entry name" value="SDR_fam"/>
</dbReference>
<dbReference type="PANTHER" id="PTHR43943">
    <property type="entry name" value="DEHYDROGENASE/REDUCTASE (SDR FAMILY) MEMBER 4"/>
    <property type="match status" value="1"/>
</dbReference>
<reference evidence="2" key="2">
    <citation type="submission" date="2020-09" db="EMBL/GenBank/DDBJ databases">
        <authorList>
            <person name="Sun Q."/>
            <person name="Kim S."/>
        </authorList>
    </citation>
    <scope>NUCLEOTIDE SEQUENCE</scope>
    <source>
        <strain evidence="2">KCTC 32255</strain>
    </source>
</reference>
<gene>
    <name evidence="2" type="ORF">GCM10011614_30380</name>
</gene>
<dbReference type="InterPro" id="IPR020904">
    <property type="entry name" value="Sc_DH/Rdtase_CS"/>
</dbReference>